<dbReference type="SUPFAM" id="SSF90123">
    <property type="entry name" value="ABC transporter transmembrane region"/>
    <property type="match status" value="1"/>
</dbReference>
<dbReference type="SUPFAM" id="SSF52540">
    <property type="entry name" value="P-loop containing nucleoside triphosphate hydrolases"/>
    <property type="match status" value="1"/>
</dbReference>
<feature type="transmembrane region" description="Helical" evidence="9">
    <location>
        <begin position="256"/>
        <end position="276"/>
    </location>
</feature>
<feature type="transmembrane region" description="Helical" evidence="9">
    <location>
        <begin position="175"/>
        <end position="193"/>
    </location>
</feature>
<keyword evidence="5" id="KW-0547">Nucleotide-binding</keyword>
<dbReference type="FunFam" id="3.40.50.300:FF:000299">
    <property type="entry name" value="ABC transporter ATP-binding protein/permease"/>
    <property type="match status" value="1"/>
</dbReference>
<evidence type="ECO:0000313" key="13">
    <source>
        <dbReference type="Proteomes" id="UP000000263"/>
    </source>
</evidence>
<dbReference type="GO" id="GO:0005886">
    <property type="term" value="C:plasma membrane"/>
    <property type="evidence" value="ECO:0007669"/>
    <property type="project" value="UniProtKB-SubCell"/>
</dbReference>
<evidence type="ECO:0000256" key="5">
    <source>
        <dbReference type="ARBA" id="ARBA00022741"/>
    </source>
</evidence>
<keyword evidence="7 9" id="KW-1133">Transmembrane helix</keyword>
<dbReference type="PROSITE" id="PS00211">
    <property type="entry name" value="ABC_TRANSPORTER_1"/>
    <property type="match status" value="1"/>
</dbReference>
<evidence type="ECO:0000256" key="9">
    <source>
        <dbReference type="SAM" id="Phobius"/>
    </source>
</evidence>
<evidence type="ECO:0000256" key="3">
    <source>
        <dbReference type="ARBA" id="ARBA00022475"/>
    </source>
</evidence>
<feature type="transmembrane region" description="Helical" evidence="9">
    <location>
        <begin position="71"/>
        <end position="93"/>
    </location>
</feature>
<dbReference type="GO" id="GO:0005524">
    <property type="term" value="F:ATP binding"/>
    <property type="evidence" value="ECO:0007669"/>
    <property type="project" value="UniProtKB-KW"/>
</dbReference>
<accession>A7NNN9</accession>
<dbReference type="InterPro" id="IPR017871">
    <property type="entry name" value="ABC_transporter-like_CS"/>
</dbReference>
<sequence>MTGESSSTRSTTVRGQDAALVVLLASVMAPHWRILALALLILLATAALNAVPPALMQQAIDGPIARGDPEGLWLIAALYGGVAIVMFALQYIYTLFLQMAGQRALADLRTRLFDHMTHQDQRFFGRTPTGDLVTRLTSDVDTINALLSSSVVTILVESVTLLVIVGVMLAVNWRLALLSLAVLPLLALVTRFFRQRIRRSSTGERTALARASAFLSERIVGLTVIQLFGAQRASAEEFDGYNMAYRRALLALRRQSALFLASQEILSSVGLALVLYGGGQGVLAGWATLGTLVAFVQYTERAFQPILRLGEQYNTVQIALGAAERIYTMLRTTPAVVSPPDPVVLPRVRGAIELRHVSFSYVPEEPVLRDVSLSIPAGQNVAIVGATGAGKSSLVALLARFYDPQQGQVLLDGVDIRRLDLTMLRRAIAVVPQDPVCLAGSIAHNIRLFRTDISDADVRRAAELANAAPFIERLPGGYEFEVLPGGANLSVGQRQLLALARALALSPEGVLALDEATSSIDNATERLIQEALERILRTRTSVVIAHRLSTIRNADRIIVMHRGRIVEDGDHDALLARGGFYARLHRHQFVMH</sequence>
<dbReference type="PROSITE" id="PS50893">
    <property type="entry name" value="ABC_TRANSPORTER_2"/>
    <property type="match status" value="1"/>
</dbReference>
<evidence type="ECO:0000256" key="4">
    <source>
        <dbReference type="ARBA" id="ARBA00022692"/>
    </source>
</evidence>
<dbReference type="GO" id="GO:0016887">
    <property type="term" value="F:ATP hydrolysis activity"/>
    <property type="evidence" value="ECO:0007669"/>
    <property type="project" value="InterPro"/>
</dbReference>
<evidence type="ECO:0000259" key="11">
    <source>
        <dbReference type="PROSITE" id="PS50929"/>
    </source>
</evidence>
<keyword evidence="13" id="KW-1185">Reference proteome</keyword>
<evidence type="ECO:0000313" key="12">
    <source>
        <dbReference type="EMBL" id="ABU59180.1"/>
    </source>
</evidence>
<evidence type="ECO:0000256" key="2">
    <source>
        <dbReference type="ARBA" id="ARBA00022448"/>
    </source>
</evidence>
<dbReference type="EMBL" id="CP000804">
    <property type="protein sequence ID" value="ABU59180.1"/>
    <property type="molecule type" value="Genomic_DNA"/>
</dbReference>
<dbReference type="eggNOG" id="COG1132">
    <property type="taxonomic scope" value="Bacteria"/>
</dbReference>
<dbReference type="Gene3D" id="3.40.50.300">
    <property type="entry name" value="P-loop containing nucleotide triphosphate hydrolases"/>
    <property type="match status" value="1"/>
</dbReference>
<dbReference type="InterPro" id="IPR036640">
    <property type="entry name" value="ABC1_TM_sf"/>
</dbReference>
<dbReference type="SMART" id="SM00382">
    <property type="entry name" value="AAA"/>
    <property type="match status" value="1"/>
</dbReference>
<dbReference type="AlphaFoldDB" id="A7NNN9"/>
<dbReference type="PANTHER" id="PTHR43394:SF1">
    <property type="entry name" value="ATP-BINDING CASSETTE SUB-FAMILY B MEMBER 10, MITOCHONDRIAL"/>
    <property type="match status" value="1"/>
</dbReference>
<feature type="domain" description="ABC transporter" evidence="10">
    <location>
        <begin position="352"/>
        <end position="587"/>
    </location>
</feature>
<dbReference type="InterPro" id="IPR027417">
    <property type="entry name" value="P-loop_NTPase"/>
</dbReference>
<evidence type="ECO:0000256" key="6">
    <source>
        <dbReference type="ARBA" id="ARBA00022840"/>
    </source>
</evidence>
<dbReference type="OrthoDB" id="9762778at2"/>
<dbReference type="PANTHER" id="PTHR43394">
    <property type="entry name" value="ATP-DEPENDENT PERMEASE MDL1, MITOCHONDRIAL"/>
    <property type="match status" value="1"/>
</dbReference>
<dbReference type="Pfam" id="PF00005">
    <property type="entry name" value="ABC_tran"/>
    <property type="match status" value="1"/>
</dbReference>
<organism evidence="12 13">
    <name type="scientific">Roseiflexus castenholzii (strain DSM 13941 / HLO8)</name>
    <dbReference type="NCBI Taxonomy" id="383372"/>
    <lineage>
        <taxon>Bacteria</taxon>
        <taxon>Bacillati</taxon>
        <taxon>Chloroflexota</taxon>
        <taxon>Chloroflexia</taxon>
        <taxon>Chloroflexales</taxon>
        <taxon>Roseiflexineae</taxon>
        <taxon>Roseiflexaceae</taxon>
        <taxon>Roseiflexus</taxon>
    </lineage>
</organism>
<dbReference type="CDD" id="cd18544">
    <property type="entry name" value="ABC_6TM_TmrA_like"/>
    <property type="match status" value="1"/>
</dbReference>
<dbReference type="InterPro" id="IPR003593">
    <property type="entry name" value="AAA+_ATPase"/>
</dbReference>
<keyword evidence="2" id="KW-0813">Transport</keyword>
<dbReference type="RefSeq" id="WP_012121604.1">
    <property type="nucleotide sequence ID" value="NC_009767.1"/>
</dbReference>
<keyword evidence="6" id="KW-0067">ATP-binding</keyword>
<dbReference type="HOGENOM" id="CLU_000604_84_3_0"/>
<feature type="transmembrane region" description="Helical" evidence="9">
    <location>
        <begin position="34"/>
        <end position="51"/>
    </location>
</feature>
<dbReference type="Pfam" id="PF00664">
    <property type="entry name" value="ABC_membrane"/>
    <property type="match status" value="1"/>
</dbReference>
<dbReference type="InterPro" id="IPR011527">
    <property type="entry name" value="ABC1_TM_dom"/>
</dbReference>
<protein>
    <submittedName>
        <fullName evidence="12">ABC transporter related</fullName>
    </submittedName>
</protein>
<dbReference type="Proteomes" id="UP000000263">
    <property type="component" value="Chromosome"/>
</dbReference>
<proteinExistence type="predicted"/>
<dbReference type="InterPro" id="IPR003439">
    <property type="entry name" value="ABC_transporter-like_ATP-bd"/>
</dbReference>
<dbReference type="KEGG" id="rca:Rcas_3126"/>
<feature type="domain" description="ABC transmembrane type-1" evidence="11">
    <location>
        <begin position="36"/>
        <end position="317"/>
    </location>
</feature>
<evidence type="ECO:0000256" key="8">
    <source>
        <dbReference type="ARBA" id="ARBA00023136"/>
    </source>
</evidence>
<dbReference type="GO" id="GO:0015421">
    <property type="term" value="F:ABC-type oligopeptide transporter activity"/>
    <property type="evidence" value="ECO:0007669"/>
    <property type="project" value="TreeGrafter"/>
</dbReference>
<dbReference type="STRING" id="383372.Rcas_3126"/>
<evidence type="ECO:0000256" key="1">
    <source>
        <dbReference type="ARBA" id="ARBA00004651"/>
    </source>
</evidence>
<keyword evidence="3" id="KW-1003">Cell membrane</keyword>
<keyword evidence="8 9" id="KW-0472">Membrane</keyword>
<feature type="transmembrane region" description="Helical" evidence="9">
    <location>
        <begin position="145"/>
        <end position="169"/>
    </location>
</feature>
<evidence type="ECO:0000256" key="7">
    <source>
        <dbReference type="ARBA" id="ARBA00022989"/>
    </source>
</evidence>
<gene>
    <name evidence="12" type="ordered locus">Rcas_3126</name>
</gene>
<reference evidence="12 13" key="1">
    <citation type="submission" date="2007-08" db="EMBL/GenBank/DDBJ databases">
        <title>Complete sequence of Roseiflexus castenholzii DSM 13941.</title>
        <authorList>
            <consortium name="US DOE Joint Genome Institute"/>
            <person name="Copeland A."/>
            <person name="Lucas S."/>
            <person name="Lapidus A."/>
            <person name="Barry K."/>
            <person name="Glavina del Rio T."/>
            <person name="Dalin E."/>
            <person name="Tice H."/>
            <person name="Pitluck S."/>
            <person name="Thompson L.S."/>
            <person name="Brettin T."/>
            <person name="Bruce D."/>
            <person name="Detter J.C."/>
            <person name="Han C."/>
            <person name="Tapia R."/>
            <person name="Schmutz J."/>
            <person name="Larimer F."/>
            <person name="Land M."/>
            <person name="Hauser L."/>
            <person name="Kyrpides N."/>
            <person name="Mikhailova N."/>
            <person name="Bryant D.A."/>
            <person name="Hanada S."/>
            <person name="Tsukatani Y."/>
            <person name="Richardson P."/>
        </authorList>
    </citation>
    <scope>NUCLEOTIDE SEQUENCE [LARGE SCALE GENOMIC DNA]</scope>
    <source>
        <strain evidence="13">DSM 13941 / HLO8</strain>
    </source>
</reference>
<dbReference type="InterPro" id="IPR039421">
    <property type="entry name" value="Type_1_exporter"/>
</dbReference>
<comment type="subcellular location">
    <subcellularLocation>
        <location evidence="1">Cell membrane</location>
        <topology evidence="1">Multi-pass membrane protein</topology>
    </subcellularLocation>
</comment>
<keyword evidence="4 9" id="KW-0812">Transmembrane</keyword>
<dbReference type="Gene3D" id="1.20.1560.10">
    <property type="entry name" value="ABC transporter type 1, transmembrane domain"/>
    <property type="match status" value="1"/>
</dbReference>
<name>A7NNN9_ROSCS</name>
<evidence type="ECO:0000259" key="10">
    <source>
        <dbReference type="PROSITE" id="PS50893"/>
    </source>
</evidence>
<dbReference type="PROSITE" id="PS50929">
    <property type="entry name" value="ABC_TM1F"/>
    <property type="match status" value="1"/>
</dbReference>